<proteinExistence type="predicted"/>
<feature type="compositionally biased region" description="Basic and acidic residues" evidence="1">
    <location>
        <begin position="1"/>
        <end position="12"/>
    </location>
</feature>
<gene>
    <name evidence="2" type="ORF">CDEST_09957</name>
</gene>
<dbReference type="KEGG" id="cdet:87946459"/>
<dbReference type="RefSeq" id="XP_062782166.1">
    <property type="nucleotide sequence ID" value="XM_062926115.1"/>
</dbReference>
<reference evidence="3" key="1">
    <citation type="journal article" date="2023" name="bioRxiv">
        <title>Complete genome of the Medicago anthracnose fungus, Colletotrichum destructivum, reveals a mini-chromosome-like region within a core chromosome.</title>
        <authorList>
            <person name="Lapalu N."/>
            <person name="Simon A."/>
            <person name="Lu A."/>
            <person name="Plaumann P.-L."/>
            <person name="Amselem J."/>
            <person name="Pigne S."/>
            <person name="Auger A."/>
            <person name="Koch C."/>
            <person name="Dallery J.-F."/>
            <person name="O'Connell R.J."/>
        </authorList>
    </citation>
    <scope>NUCLEOTIDE SEQUENCE [LARGE SCALE GENOMIC DNA]</scope>
    <source>
        <strain evidence="3">CBS 520.97</strain>
    </source>
</reference>
<evidence type="ECO:0000313" key="2">
    <source>
        <dbReference type="EMBL" id="WQF84943.1"/>
    </source>
</evidence>
<feature type="region of interest" description="Disordered" evidence="1">
    <location>
        <begin position="1"/>
        <end position="20"/>
    </location>
</feature>
<dbReference type="EMBL" id="CP137310">
    <property type="protein sequence ID" value="WQF84943.1"/>
    <property type="molecule type" value="Genomic_DNA"/>
</dbReference>
<protein>
    <submittedName>
        <fullName evidence="2">Uncharacterized protein</fullName>
    </submittedName>
</protein>
<keyword evidence="3" id="KW-1185">Reference proteome</keyword>
<organism evidence="2 3">
    <name type="scientific">Colletotrichum destructivum</name>
    <dbReference type="NCBI Taxonomy" id="34406"/>
    <lineage>
        <taxon>Eukaryota</taxon>
        <taxon>Fungi</taxon>
        <taxon>Dikarya</taxon>
        <taxon>Ascomycota</taxon>
        <taxon>Pezizomycotina</taxon>
        <taxon>Sordariomycetes</taxon>
        <taxon>Hypocreomycetidae</taxon>
        <taxon>Glomerellales</taxon>
        <taxon>Glomerellaceae</taxon>
        <taxon>Colletotrichum</taxon>
        <taxon>Colletotrichum destructivum species complex</taxon>
    </lineage>
</organism>
<evidence type="ECO:0000313" key="3">
    <source>
        <dbReference type="Proteomes" id="UP001322277"/>
    </source>
</evidence>
<sequence length="87" mass="9609">MQALRKTDESRPSNRTKSGGIHLVTTYETLHERLPYTAGGCCKGTLTTLLEVPCRSSPNGFTNAEMVQKETNLIESNELELGVVKKK</sequence>
<dbReference type="Proteomes" id="UP001322277">
    <property type="component" value="Chromosome 6"/>
</dbReference>
<evidence type="ECO:0000256" key="1">
    <source>
        <dbReference type="SAM" id="MobiDB-lite"/>
    </source>
</evidence>
<name>A0AAX4IPL9_9PEZI</name>
<accession>A0AAX4IPL9</accession>
<dbReference type="GeneID" id="87946459"/>
<dbReference type="AlphaFoldDB" id="A0AAX4IPL9"/>